<protein>
    <submittedName>
        <fullName evidence="1">Uncharacterized protein</fullName>
    </submittedName>
</protein>
<dbReference type="EMBL" id="BMAW01022279">
    <property type="protein sequence ID" value="GFT77109.1"/>
    <property type="molecule type" value="Genomic_DNA"/>
</dbReference>
<comment type="caution">
    <text evidence="1">The sequence shown here is derived from an EMBL/GenBank/DDBJ whole genome shotgun (WGS) entry which is preliminary data.</text>
</comment>
<name>A0A8X6PNE8_NEPPI</name>
<organism evidence="1 2">
    <name type="scientific">Nephila pilipes</name>
    <name type="common">Giant wood spider</name>
    <name type="synonym">Nephila maculata</name>
    <dbReference type="NCBI Taxonomy" id="299642"/>
    <lineage>
        <taxon>Eukaryota</taxon>
        <taxon>Metazoa</taxon>
        <taxon>Ecdysozoa</taxon>
        <taxon>Arthropoda</taxon>
        <taxon>Chelicerata</taxon>
        <taxon>Arachnida</taxon>
        <taxon>Araneae</taxon>
        <taxon>Araneomorphae</taxon>
        <taxon>Entelegynae</taxon>
        <taxon>Araneoidea</taxon>
        <taxon>Nephilidae</taxon>
        <taxon>Nephila</taxon>
    </lineage>
</organism>
<dbReference type="AlphaFoldDB" id="A0A8X6PNE8"/>
<gene>
    <name evidence="1" type="ORF">NPIL_544401</name>
</gene>
<evidence type="ECO:0000313" key="2">
    <source>
        <dbReference type="Proteomes" id="UP000887013"/>
    </source>
</evidence>
<accession>A0A8X6PNE8</accession>
<keyword evidence="2" id="KW-1185">Reference proteome</keyword>
<reference evidence="1" key="1">
    <citation type="submission" date="2020-08" db="EMBL/GenBank/DDBJ databases">
        <title>Multicomponent nature underlies the extraordinary mechanical properties of spider dragline silk.</title>
        <authorList>
            <person name="Kono N."/>
            <person name="Nakamura H."/>
            <person name="Mori M."/>
            <person name="Yoshida Y."/>
            <person name="Ohtoshi R."/>
            <person name="Malay A.D."/>
            <person name="Moran D.A.P."/>
            <person name="Tomita M."/>
            <person name="Numata K."/>
            <person name="Arakawa K."/>
        </authorList>
    </citation>
    <scope>NUCLEOTIDE SEQUENCE</scope>
</reference>
<dbReference type="Proteomes" id="UP000887013">
    <property type="component" value="Unassembled WGS sequence"/>
</dbReference>
<proteinExistence type="predicted"/>
<evidence type="ECO:0000313" key="1">
    <source>
        <dbReference type="EMBL" id="GFT77109.1"/>
    </source>
</evidence>
<sequence>MDSSYAEQHAFAEFSFAETELSADIYHRLMAVYREYYLGQTAVNKWRKSVDERQISLLDLSRPGCKQYRQQLIYCCY</sequence>